<gene>
    <name evidence="4" type="ORF">CUROG_10475</name>
</gene>
<evidence type="ECO:0000256" key="3">
    <source>
        <dbReference type="SAM" id="SignalP"/>
    </source>
</evidence>
<keyword evidence="2" id="KW-0472">Membrane</keyword>
<keyword evidence="3" id="KW-0732">Signal</keyword>
<feature type="chain" id="PRO_5023897058" description="Secreted protein" evidence="3">
    <location>
        <begin position="34"/>
        <end position="864"/>
    </location>
</feature>
<dbReference type="Pfam" id="PF19516">
    <property type="entry name" value="DUF6049"/>
    <property type="match status" value="2"/>
</dbReference>
<feature type="transmembrane region" description="Helical" evidence="2">
    <location>
        <begin position="810"/>
        <end position="833"/>
    </location>
</feature>
<organism evidence="4 5">
    <name type="scientific">Corynebacterium urogenitale</name>
    <dbReference type="NCBI Taxonomy" id="2487892"/>
    <lineage>
        <taxon>Bacteria</taxon>
        <taxon>Bacillati</taxon>
        <taxon>Actinomycetota</taxon>
        <taxon>Actinomycetes</taxon>
        <taxon>Mycobacteriales</taxon>
        <taxon>Corynebacteriaceae</taxon>
        <taxon>Corynebacterium</taxon>
    </lineage>
</organism>
<sequence precursor="true">MTYSVNRRVVRATRRAVAATAVAATVFAIPAHAQTELTDVTSSLDPSTEAGLEVWENTQARSTDPELGISLALSSLDVTSDHATATVEVRNDSPATASELNLRVMWQPTATSASGIRTAQLANYGEYSSGSAAVALPDSVAPGESATFTVSISTDNRTATTADAKVITPQLFEPGSHPIMFALSGTVQGPEQQQPAPQLAAVARTTLHVASDKEDEQPPSNLTFVWPLAAETNVLGGGMGSAPTRAPLYLRNEELAGELGEGGRLRVLLDTYREAIDGPQGSEIKQASCLAIDPELLDTVERMTGGYRVGTTRPAPVEEPKRLRDSWGELLGDEDGGSVAGSGMDVARAWLDDLRALVNEGCSVALPYAGADINTIAATGEDWLGVHAFGQGPQIIHRVLGVWPMQNVVIPDAGYVAPEATRLLAAGATQGRQSDLSERFERIQGGAPVFPKDAEVTTIVAENSVISGTPAPQEDPEAPRRAPLVDLSGSLPQREGSDHKAQALAFSGDVGTILRATGTRPEIAAYSNPAQRYDLAADSSLARMLDATAVMNEEIAAGEPVLAVPPALWSVGKKDAALFLESMADALDSGRAVATPLSNLLRGDAAEGRTTVPYTDHGVHSEALTTKVRDHANALRELTLTMRNDPAIALSREAFTRPLYDDLTRAASGYRMRERAAFGQVRAAVAKRTETVGKVISALRDSISLLPPGNVFTRTSDSSPLLVVARNGLPLPVPVTIDYTTGGAAQIDLETPNATETLPAKGSLTVSIRTTIEQDEDTRGTTDVRLWLASPAGEAISKSVDVRVQSAPGISAGTAAVLLTLLAGIGVLGKFLWDRRSGRKSPLLGRRRQAHPEHLDLGRSASED</sequence>
<evidence type="ECO:0000256" key="1">
    <source>
        <dbReference type="SAM" id="MobiDB-lite"/>
    </source>
</evidence>
<keyword evidence="5" id="KW-1185">Reference proteome</keyword>
<keyword evidence="2" id="KW-0812">Transmembrane</keyword>
<dbReference type="EMBL" id="CP045032">
    <property type="protein sequence ID" value="QFQ03427.1"/>
    <property type="molecule type" value="Genomic_DNA"/>
</dbReference>
<accession>A0A5J6ZCU8</accession>
<evidence type="ECO:0000313" key="4">
    <source>
        <dbReference type="EMBL" id="QFQ03427.1"/>
    </source>
</evidence>
<evidence type="ECO:0000313" key="5">
    <source>
        <dbReference type="Proteomes" id="UP000326711"/>
    </source>
</evidence>
<evidence type="ECO:0000256" key="2">
    <source>
        <dbReference type="SAM" id="Phobius"/>
    </source>
</evidence>
<name>A0A5J6ZCU8_9CORY</name>
<dbReference type="OrthoDB" id="3797035at2"/>
<feature type="region of interest" description="Disordered" evidence="1">
    <location>
        <begin position="843"/>
        <end position="864"/>
    </location>
</feature>
<proteinExistence type="predicted"/>
<protein>
    <recommendedName>
        <fullName evidence="6">Secreted protein</fullName>
    </recommendedName>
</protein>
<evidence type="ECO:0008006" key="6">
    <source>
        <dbReference type="Google" id="ProtNLM"/>
    </source>
</evidence>
<keyword evidence="2" id="KW-1133">Transmembrane helix</keyword>
<dbReference type="RefSeq" id="WP_151903662.1">
    <property type="nucleotide sequence ID" value="NZ_CP045032.1"/>
</dbReference>
<dbReference type="KEGG" id="cuo:CUROG_10475"/>
<dbReference type="Proteomes" id="UP000326711">
    <property type="component" value="Chromosome"/>
</dbReference>
<feature type="compositionally biased region" description="Basic and acidic residues" evidence="1">
    <location>
        <begin position="850"/>
        <end position="864"/>
    </location>
</feature>
<feature type="region of interest" description="Disordered" evidence="1">
    <location>
        <begin position="465"/>
        <end position="498"/>
    </location>
</feature>
<dbReference type="InterPro" id="IPR046112">
    <property type="entry name" value="DUF6049"/>
</dbReference>
<dbReference type="AlphaFoldDB" id="A0A5J6ZCU8"/>
<reference evidence="5" key="1">
    <citation type="submission" date="2019-10" db="EMBL/GenBank/DDBJ databases">
        <title>Complete genome sequence of Corynebacterium urogenitalis DSM 108747, isolated from the genital tract of a cow.</title>
        <authorList>
            <person name="Ruckert C."/>
            <person name="Ballas P."/>
            <person name="Wagener K."/>
            <person name="Drillich M."/>
            <person name="Kaempfer P."/>
            <person name="Busse H.-J."/>
            <person name="Ehling-Schulz M."/>
        </authorList>
    </citation>
    <scope>NUCLEOTIDE SEQUENCE [LARGE SCALE GENOMIC DNA]</scope>
    <source>
        <strain evidence="5">LMM 1652</strain>
    </source>
</reference>
<feature type="signal peptide" evidence="3">
    <location>
        <begin position="1"/>
        <end position="33"/>
    </location>
</feature>